<evidence type="ECO:0000256" key="1">
    <source>
        <dbReference type="ARBA" id="ARBA00022723"/>
    </source>
</evidence>
<dbReference type="CDD" id="cd12148">
    <property type="entry name" value="fungal_TF_MHR"/>
    <property type="match status" value="1"/>
</dbReference>
<evidence type="ECO:0000259" key="6">
    <source>
        <dbReference type="PROSITE" id="PS50048"/>
    </source>
</evidence>
<dbReference type="GO" id="GO:0000981">
    <property type="term" value="F:DNA-binding transcription factor activity, RNA polymerase II-specific"/>
    <property type="evidence" value="ECO:0007669"/>
    <property type="project" value="InterPro"/>
</dbReference>
<dbReference type="PANTHER" id="PTHR47424:SF6">
    <property type="entry name" value="PROLINE UTILIZATION TRANS-ACTIVATOR"/>
    <property type="match status" value="1"/>
</dbReference>
<evidence type="ECO:0000256" key="3">
    <source>
        <dbReference type="ARBA" id="ARBA00023163"/>
    </source>
</evidence>
<gene>
    <name evidence="7" type="ORF">L201_004846</name>
</gene>
<dbReference type="CDD" id="cd00067">
    <property type="entry name" value="GAL4"/>
    <property type="match status" value="1"/>
</dbReference>
<dbReference type="InterPro" id="IPR036864">
    <property type="entry name" value="Zn2-C6_fun-type_DNA-bd_sf"/>
</dbReference>
<feature type="compositionally biased region" description="Polar residues" evidence="5">
    <location>
        <begin position="180"/>
        <end position="190"/>
    </location>
</feature>
<protein>
    <recommendedName>
        <fullName evidence="6">Zn(2)-C6 fungal-type domain-containing protein</fullName>
    </recommendedName>
</protein>
<sequence length="894" mass="99911">MNSPVQPEAGPSSLGPRTHLGADSGLNTSIGPDRTTETKGESSSKGKSRRVPYEARQRVEISCDRCKKRKIRCKRSKGPENPCDGCIKHDLHCESTLPRKERSYIRSDLSSSLSTDSDESLSLAIIRYLAPEAKLNSKEDLVKFAYDLGVDILSNASPASSSRISKSVNLPQKTVNTHSVQYTPTSPINESQRRDSREKIPEGRLLPAPAGGYHYVGPASSIYFAITVRHLVSKTNRIWMAATEGNIFERMIKAAEFTSFGVSKALEARIEGHPATNAANDEGEANPAEPLSSSLEDDPLNNIRNATSPLNYLRHGHWKSLLPNRQTADNLVQAFFDRVHPNYTLFHRGTFYTLYEVLWSLDDHRIKTIDAGWVCALMMVFVLGALALEGSEFIGSTNEIQQRYLTIVLRDGLPRLAMTASLFNVQTLMLLALYQHNAGERNGAWMLIGQAARMAIALGMHRDGDTGNFDPIERNTRRMVWWILYNFEQNMSFVLGRPSATDIIDRTVRLPDENVMDGYDLPPNYLSPTGSLSELSVGVKRFVASISVDYDKMDLLEGRYTRAQELFQQLDQWFMKLPQHLHPQSHFPTPKHRRAVLLLHIHYHYIRSILGRPFLLGIISHAIENQSSIEILDSPPSTVNQLAEMSIESARSSIGYLGDLASSNLLEGQVWLDLFYVHHATFILGLPLLSCPLHDAHKFIKDKLAVRDLLGICQNMLIAPTYRILLNIAMQFAYVVDWGPLDLQGSLPEGINTNANTTSQSQGTSINDMVLTDNTSNTRTQIGVGDLQPPLQQQTHQHPQISWDQFFGPLPSRQSSPQDLSTDLYNYGLDTDHEVPWDFFNLSALVSHDPTIEVQQSHMIQPDSANTSMSMVNPSPSHEIQTIPEVLDLLSGLQ</sequence>
<dbReference type="AlphaFoldDB" id="A0AAX4JX39"/>
<dbReference type="PROSITE" id="PS50048">
    <property type="entry name" value="ZN2_CY6_FUNGAL_2"/>
    <property type="match status" value="1"/>
</dbReference>
<keyword evidence="8" id="KW-1185">Reference proteome</keyword>
<dbReference type="GO" id="GO:0006351">
    <property type="term" value="P:DNA-templated transcription"/>
    <property type="evidence" value="ECO:0007669"/>
    <property type="project" value="InterPro"/>
</dbReference>
<dbReference type="Pfam" id="PF04082">
    <property type="entry name" value="Fungal_trans"/>
    <property type="match status" value="1"/>
</dbReference>
<dbReference type="RefSeq" id="XP_066076680.1">
    <property type="nucleotide sequence ID" value="XM_066220583.1"/>
</dbReference>
<evidence type="ECO:0000256" key="5">
    <source>
        <dbReference type="SAM" id="MobiDB-lite"/>
    </source>
</evidence>
<dbReference type="PROSITE" id="PS00463">
    <property type="entry name" value="ZN2_CY6_FUNGAL_1"/>
    <property type="match status" value="1"/>
</dbReference>
<keyword evidence="2" id="KW-0805">Transcription regulation</keyword>
<evidence type="ECO:0000313" key="8">
    <source>
        <dbReference type="Proteomes" id="UP001355207"/>
    </source>
</evidence>
<dbReference type="InterPro" id="IPR051127">
    <property type="entry name" value="Fungal_SecMet_Regulators"/>
</dbReference>
<dbReference type="SMART" id="SM00066">
    <property type="entry name" value="GAL4"/>
    <property type="match status" value="1"/>
</dbReference>
<evidence type="ECO:0000313" key="7">
    <source>
        <dbReference type="EMBL" id="WWC89917.1"/>
    </source>
</evidence>
<reference evidence="7 8" key="1">
    <citation type="submission" date="2024-01" db="EMBL/GenBank/DDBJ databases">
        <title>Comparative genomics of Cryptococcus and Kwoniella reveals pathogenesis evolution and contrasting modes of karyotype evolution via chromosome fusion or intercentromeric recombination.</title>
        <authorList>
            <person name="Coelho M.A."/>
            <person name="David-Palma M."/>
            <person name="Shea T."/>
            <person name="Bowers K."/>
            <person name="McGinley-Smith S."/>
            <person name="Mohammad A.W."/>
            <person name="Gnirke A."/>
            <person name="Yurkov A.M."/>
            <person name="Nowrousian M."/>
            <person name="Sun S."/>
            <person name="Cuomo C.A."/>
            <person name="Heitman J."/>
        </authorList>
    </citation>
    <scope>NUCLEOTIDE SEQUENCE [LARGE SCALE GENOMIC DNA]</scope>
    <source>
        <strain evidence="7 8">CBS 6074</strain>
    </source>
</reference>
<feature type="domain" description="Zn(2)-C6 fungal-type" evidence="6">
    <location>
        <begin position="62"/>
        <end position="93"/>
    </location>
</feature>
<dbReference type="Proteomes" id="UP001355207">
    <property type="component" value="Chromosome 6"/>
</dbReference>
<dbReference type="GO" id="GO:0008270">
    <property type="term" value="F:zinc ion binding"/>
    <property type="evidence" value="ECO:0007669"/>
    <property type="project" value="InterPro"/>
</dbReference>
<keyword evidence="4" id="KW-0539">Nucleus</keyword>
<feature type="compositionally biased region" description="Basic and acidic residues" evidence="5">
    <location>
        <begin position="34"/>
        <end position="44"/>
    </location>
</feature>
<keyword evidence="1" id="KW-0479">Metal-binding</keyword>
<feature type="region of interest" description="Disordered" evidence="5">
    <location>
        <begin position="275"/>
        <end position="299"/>
    </location>
</feature>
<keyword evidence="3" id="KW-0804">Transcription</keyword>
<proteinExistence type="predicted"/>
<feature type="region of interest" description="Disordered" evidence="5">
    <location>
        <begin position="1"/>
        <end position="54"/>
    </location>
</feature>
<dbReference type="InterPro" id="IPR007219">
    <property type="entry name" value="XnlR_reg_dom"/>
</dbReference>
<evidence type="ECO:0000256" key="4">
    <source>
        <dbReference type="ARBA" id="ARBA00023242"/>
    </source>
</evidence>
<dbReference type="Gene3D" id="4.10.240.10">
    <property type="entry name" value="Zn(2)-C6 fungal-type DNA-binding domain"/>
    <property type="match status" value="1"/>
</dbReference>
<evidence type="ECO:0000256" key="2">
    <source>
        <dbReference type="ARBA" id="ARBA00023015"/>
    </source>
</evidence>
<dbReference type="SMART" id="SM00906">
    <property type="entry name" value="Fungal_trans"/>
    <property type="match status" value="1"/>
</dbReference>
<dbReference type="PANTHER" id="PTHR47424">
    <property type="entry name" value="REGULATORY PROTEIN GAL4"/>
    <property type="match status" value="1"/>
</dbReference>
<dbReference type="GeneID" id="91095516"/>
<dbReference type="GO" id="GO:0003677">
    <property type="term" value="F:DNA binding"/>
    <property type="evidence" value="ECO:0007669"/>
    <property type="project" value="InterPro"/>
</dbReference>
<feature type="region of interest" description="Disordered" evidence="5">
    <location>
        <begin position="180"/>
        <end position="199"/>
    </location>
</feature>
<dbReference type="Pfam" id="PF00172">
    <property type="entry name" value="Zn_clus"/>
    <property type="match status" value="1"/>
</dbReference>
<dbReference type="InterPro" id="IPR001138">
    <property type="entry name" value="Zn2Cys6_DnaBD"/>
</dbReference>
<organism evidence="7 8">
    <name type="scientific">Kwoniella dendrophila CBS 6074</name>
    <dbReference type="NCBI Taxonomy" id="1295534"/>
    <lineage>
        <taxon>Eukaryota</taxon>
        <taxon>Fungi</taxon>
        <taxon>Dikarya</taxon>
        <taxon>Basidiomycota</taxon>
        <taxon>Agaricomycotina</taxon>
        <taxon>Tremellomycetes</taxon>
        <taxon>Tremellales</taxon>
        <taxon>Cryptococcaceae</taxon>
        <taxon>Kwoniella</taxon>
    </lineage>
</organism>
<dbReference type="EMBL" id="CP144103">
    <property type="protein sequence ID" value="WWC89917.1"/>
    <property type="molecule type" value="Genomic_DNA"/>
</dbReference>
<dbReference type="SUPFAM" id="SSF57701">
    <property type="entry name" value="Zn2/Cys6 DNA-binding domain"/>
    <property type="match status" value="1"/>
</dbReference>
<accession>A0AAX4JX39</accession>
<name>A0AAX4JX39_9TREE</name>